<dbReference type="STRING" id="1675527.AIOL_000906"/>
<dbReference type="PATRIC" id="fig|1675527.3.peg.966"/>
<dbReference type="GO" id="GO:0007165">
    <property type="term" value="P:signal transduction"/>
    <property type="evidence" value="ECO:0007669"/>
    <property type="project" value="TreeGrafter"/>
</dbReference>
<dbReference type="Proteomes" id="UP000037178">
    <property type="component" value="Unassembled WGS sequence"/>
</dbReference>
<dbReference type="OrthoDB" id="6169313at2"/>
<evidence type="ECO:0000313" key="10">
    <source>
        <dbReference type="Proteomes" id="UP000037178"/>
    </source>
</evidence>
<dbReference type="AlphaFoldDB" id="A0A0J9EDP9"/>
<keyword evidence="4 8" id="KW-0949">S-adenosyl-L-methionine</keyword>
<gene>
    <name evidence="9" type="ORF">AIOL_000906</name>
</gene>
<organism evidence="9 10">
    <name type="scientific">Candidatus Rhodobacter oscarellae</name>
    <dbReference type="NCBI Taxonomy" id="1675527"/>
    <lineage>
        <taxon>Bacteria</taxon>
        <taxon>Pseudomonadati</taxon>
        <taxon>Pseudomonadota</taxon>
        <taxon>Alphaproteobacteria</taxon>
        <taxon>Rhodobacterales</taxon>
        <taxon>Rhodobacter group</taxon>
        <taxon>Rhodobacter</taxon>
    </lineage>
</organism>
<dbReference type="InterPro" id="IPR018311">
    <property type="entry name" value="Autoind_synth_CS"/>
</dbReference>
<sequence length="202" mass="22956">MHYVTFGLPQLHEYGPAFFDYLKLRKQFFVDQLNWPIVHNRNVEMDEYDNPETQYSLVLKEGKVIGGARCIATNTKWGNQTYMVADAFQGQMSDIPCQNMPGAKVSPHVWECSRLVISDDLTDRAERMECLHEIIEGCINITNRNGAGELMALSSVAMLRALRQLGYGVQRLADPYRDRDDGRLYCVMSMPAVSTQQLIAAE</sequence>
<evidence type="ECO:0000256" key="6">
    <source>
        <dbReference type="ARBA" id="ARBA00048576"/>
    </source>
</evidence>
<dbReference type="EMBL" id="LFTY01000001">
    <property type="protein sequence ID" value="KMW60741.1"/>
    <property type="molecule type" value="Genomic_DNA"/>
</dbReference>
<comment type="similarity">
    <text evidence="7 8">Belongs to the autoinducer synthase family.</text>
</comment>
<dbReference type="PROSITE" id="PS00949">
    <property type="entry name" value="AUTOINDUCER_SYNTH_1"/>
    <property type="match status" value="1"/>
</dbReference>
<dbReference type="GO" id="GO:0009372">
    <property type="term" value="P:quorum sensing"/>
    <property type="evidence" value="ECO:0007669"/>
    <property type="project" value="UniProtKB-UniRule"/>
</dbReference>
<reference evidence="9 10" key="1">
    <citation type="submission" date="2015-06" db="EMBL/GenBank/DDBJ databases">
        <title>Draft genome sequence of an Alphaproteobacteria species associated to the Mediterranean sponge Oscarella lobularis.</title>
        <authorList>
            <person name="Jourda C."/>
            <person name="Santini S."/>
            <person name="Claverie J.-M."/>
        </authorList>
    </citation>
    <scope>NUCLEOTIDE SEQUENCE [LARGE SCALE GENOMIC DNA]</scope>
    <source>
        <strain evidence="9">IGS</strain>
    </source>
</reference>
<dbReference type="PANTHER" id="PTHR39322:SF1">
    <property type="entry name" value="ISOVALERYL-HOMOSERINE LACTONE SYNTHASE"/>
    <property type="match status" value="1"/>
</dbReference>
<proteinExistence type="inferred from homology"/>
<dbReference type="PROSITE" id="PS51187">
    <property type="entry name" value="AUTOINDUCER_SYNTH_2"/>
    <property type="match status" value="1"/>
</dbReference>
<evidence type="ECO:0000256" key="7">
    <source>
        <dbReference type="PROSITE-ProRule" id="PRU00533"/>
    </source>
</evidence>
<evidence type="ECO:0000256" key="3">
    <source>
        <dbReference type="ARBA" id="ARBA00022679"/>
    </source>
</evidence>
<dbReference type="GO" id="GO:0061579">
    <property type="term" value="F:N-acyl homoserine lactone synthase activity"/>
    <property type="evidence" value="ECO:0007669"/>
    <property type="project" value="UniProtKB-UniRule"/>
</dbReference>
<accession>A0A0J9EDP9</accession>
<evidence type="ECO:0000313" key="9">
    <source>
        <dbReference type="EMBL" id="KMW60741.1"/>
    </source>
</evidence>
<dbReference type="RefSeq" id="WP_053101184.1">
    <property type="nucleotide sequence ID" value="NZ_LFTY01000001.1"/>
</dbReference>
<evidence type="ECO:0000256" key="4">
    <source>
        <dbReference type="ARBA" id="ARBA00022691"/>
    </source>
</evidence>
<dbReference type="PANTHER" id="PTHR39322">
    <property type="entry name" value="ACYL-HOMOSERINE-LACTONE SYNTHASE"/>
    <property type="match status" value="1"/>
</dbReference>
<dbReference type="Pfam" id="PF00765">
    <property type="entry name" value="Autoind_synth"/>
    <property type="match status" value="1"/>
</dbReference>
<evidence type="ECO:0000256" key="2">
    <source>
        <dbReference type="ARBA" id="ARBA00022654"/>
    </source>
</evidence>
<keyword evidence="2 7" id="KW-0673">Quorum sensing</keyword>
<dbReference type="EC" id="2.3.1.184" evidence="1 8"/>
<dbReference type="InterPro" id="IPR001690">
    <property type="entry name" value="Autoind_synthase"/>
</dbReference>
<dbReference type="Gene3D" id="3.40.630.30">
    <property type="match status" value="1"/>
</dbReference>
<evidence type="ECO:0000256" key="5">
    <source>
        <dbReference type="ARBA" id="ARBA00022929"/>
    </source>
</evidence>
<dbReference type="SUPFAM" id="SSF55729">
    <property type="entry name" value="Acyl-CoA N-acyltransferases (Nat)"/>
    <property type="match status" value="1"/>
</dbReference>
<keyword evidence="10" id="KW-1185">Reference proteome</keyword>
<keyword evidence="3 8" id="KW-0808">Transferase</keyword>
<keyword evidence="5 7" id="KW-0071">Autoinducer synthesis</keyword>
<evidence type="ECO:0000256" key="1">
    <source>
        <dbReference type="ARBA" id="ARBA00012340"/>
    </source>
</evidence>
<comment type="catalytic activity">
    <reaction evidence="6 8">
        <text>a fatty acyl-[ACP] + S-adenosyl-L-methionine = an N-acyl-L-homoserine lactone + S-methyl-5'-thioadenosine + holo-[ACP] + H(+)</text>
        <dbReference type="Rhea" id="RHEA:10096"/>
        <dbReference type="Rhea" id="RHEA-COMP:9685"/>
        <dbReference type="Rhea" id="RHEA-COMP:14125"/>
        <dbReference type="ChEBI" id="CHEBI:15378"/>
        <dbReference type="ChEBI" id="CHEBI:17509"/>
        <dbReference type="ChEBI" id="CHEBI:55474"/>
        <dbReference type="ChEBI" id="CHEBI:59789"/>
        <dbReference type="ChEBI" id="CHEBI:64479"/>
        <dbReference type="ChEBI" id="CHEBI:138651"/>
        <dbReference type="EC" id="2.3.1.184"/>
    </reaction>
</comment>
<evidence type="ECO:0000256" key="8">
    <source>
        <dbReference type="RuleBase" id="RU361135"/>
    </source>
</evidence>
<protein>
    <recommendedName>
        <fullName evidence="1 8">Acyl-homoserine-lactone synthase</fullName>
        <ecNumber evidence="1 8">2.3.1.184</ecNumber>
    </recommendedName>
    <alternativeName>
        <fullName evidence="8">Autoinducer synthesis protein</fullName>
    </alternativeName>
</protein>
<dbReference type="PRINTS" id="PR01549">
    <property type="entry name" value="AUTOINDCRSYN"/>
</dbReference>
<dbReference type="InterPro" id="IPR016181">
    <property type="entry name" value="Acyl_CoA_acyltransferase"/>
</dbReference>
<name>A0A0J9EDP9_9RHOB</name>
<comment type="caution">
    <text evidence="9">The sequence shown here is derived from an EMBL/GenBank/DDBJ whole genome shotgun (WGS) entry which is preliminary data.</text>
</comment>